<dbReference type="InParanoid" id="A0A2T3A3F5"/>
<name>A0A2T3A3F5_9PEZI</name>
<dbReference type="AlphaFoldDB" id="A0A2T3A3F5"/>
<sequence>MPGQPDPSQLLHLEWDECCASASGEAKHMQNLDFMYPERSAVRCARPTRRQRYSLTATLCELKGFIAIYEVRLDRIRYKYTPLDVTYTCLLTLYKAQHGKRKTAAHSRRNRSDSRISIRPDCSAAVCSSSPCRQDETNQVDWTGLSVDQDLKAPEVDHANGIQDPCFDLISNWKSDAKPCRS</sequence>
<dbReference type="EMBL" id="KZ678484">
    <property type="protein sequence ID" value="PSR82204.1"/>
    <property type="molecule type" value="Genomic_DNA"/>
</dbReference>
<dbReference type="Proteomes" id="UP000241462">
    <property type="component" value="Unassembled WGS sequence"/>
</dbReference>
<protein>
    <submittedName>
        <fullName evidence="1">Uncharacterized protein</fullName>
    </submittedName>
</protein>
<keyword evidence="2" id="KW-1185">Reference proteome</keyword>
<proteinExistence type="predicted"/>
<reference evidence="1 2" key="1">
    <citation type="journal article" date="2018" name="Mycol. Prog.">
        <title>Coniella lustricola, a new species from submerged detritus.</title>
        <authorList>
            <person name="Raudabaugh D.B."/>
            <person name="Iturriaga T."/>
            <person name="Carver A."/>
            <person name="Mondo S."/>
            <person name="Pangilinan J."/>
            <person name="Lipzen A."/>
            <person name="He G."/>
            <person name="Amirebrahimi M."/>
            <person name="Grigoriev I.V."/>
            <person name="Miller A.N."/>
        </authorList>
    </citation>
    <scope>NUCLEOTIDE SEQUENCE [LARGE SCALE GENOMIC DNA]</scope>
    <source>
        <strain evidence="1 2">B22-T-1</strain>
    </source>
</reference>
<accession>A0A2T3A3F5</accession>
<gene>
    <name evidence="1" type="ORF">BD289DRAFT_22625</name>
</gene>
<organism evidence="1 2">
    <name type="scientific">Coniella lustricola</name>
    <dbReference type="NCBI Taxonomy" id="2025994"/>
    <lineage>
        <taxon>Eukaryota</taxon>
        <taxon>Fungi</taxon>
        <taxon>Dikarya</taxon>
        <taxon>Ascomycota</taxon>
        <taxon>Pezizomycotina</taxon>
        <taxon>Sordariomycetes</taxon>
        <taxon>Sordariomycetidae</taxon>
        <taxon>Diaporthales</taxon>
        <taxon>Schizoparmaceae</taxon>
        <taxon>Coniella</taxon>
    </lineage>
</organism>
<evidence type="ECO:0000313" key="2">
    <source>
        <dbReference type="Proteomes" id="UP000241462"/>
    </source>
</evidence>
<evidence type="ECO:0000313" key="1">
    <source>
        <dbReference type="EMBL" id="PSR82204.1"/>
    </source>
</evidence>